<dbReference type="Proteomes" id="UP000325313">
    <property type="component" value="Unassembled WGS sequence"/>
</dbReference>
<feature type="compositionally biased region" description="Polar residues" evidence="3">
    <location>
        <begin position="644"/>
        <end position="659"/>
    </location>
</feature>
<dbReference type="EMBL" id="VDEP01000455">
    <property type="protein sequence ID" value="KAA1077130.1"/>
    <property type="molecule type" value="Genomic_DNA"/>
</dbReference>
<accession>A0A5B0N4J8</accession>
<dbReference type="PANTHER" id="PTHR48081:SF5">
    <property type="entry name" value="ALPHA_BETA HYDROLASE FOLD-3 DOMAIN-CONTAINING PROTEIN"/>
    <property type="match status" value="1"/>
</dbReference>
<feature type="region of interest" description="Disordered" evidence="3">
    <location>
        <begin position="799"/>
        <end position="881"/>
    </location>
</feature>
<sequence>MSGPILPLNGLTVSFMALPTVVGTFFKHIITPSDSDPANRNELKADEALAVARSMSQKITQYPVEDVQRLGNTFQPAPWSVRVIRVSIPASTCSSAAEYLTAAFGPDEIKNLIGGRQWWQLRGNKDGSVEGEWIAMKRDLPRSPSSRSVSRSSSKRSPSPATAPRGASHPKSPEVPAPRRKSIFGSLRASKASRQYSTAPGFHDDRLGAPAQEPTRNDEDNLNHLFSTLDHGAAPPPTTAPPNNPSSSSCEEETTSDTYEDDLDKMPCMLYIHGGAYYFGSVNTHRYTIWRYARKMGGRAFAVNYRLAPQYPFPCALADCLAAYLYLIRPPENAKHRMVDPSKIVIAGDSAGGGLSLALLTLIRDAGLPMPAGAVLISPWVDLTHSFPSVMNNSETDIIPPYGFMHQPSVLWPPPSLKASVSPAKPTPPANAPEAQPTPTTSEPQPSRSSADVNPFKLKLSAELKIRNDESDNSPSIIELKDGQPVKMDQQIQLYCTNDQLTHPYCSPIFSPSLGGLPPLMIIAGQNEVLRDEIIYLAHRAAHPERYPLRVDLMNAHPERKTNAAEYPPTKVHLQVYDEMFHVLPMFSFLRPAKYCYRAIGSFCKSVTGSESENSLDPSNKPRSPSQDHTHETEESGPVPAPGSSANMQVSASTGTPQVDASNKAVFASKLTAPPDQLPTPPPSPSVVRPRPDRRLSRIAPDTSAPAPLPEATLAELEYTIYHASLPERHPSFVDGMIRERVALDGRIRPLEVEADLDILKISPEELGVIKDGPLRRWAEGRKIWDHKFNGRYKKIQVQREHHIKRSNKRVKETMKKLSEPHLSQKKNKKKKLARKSSSTLVPLAHPEGSPTNALDPVPSRDDTTVQGSHHEQASSSVEEAPATRFGWTLSDDECPPPSSIAARKDTAEAYKLAKVLEHQHQSKHAMLL</sequence>
<keyword evidence="7" id="KW-1185">Reference proteome</keyword>
<feature type="compositionally biased region" description="Basic residues" evidence="3">
    <location>
        <begin position="824"/>
        <end position="835"/>
    </location>
</feature>
<comment type="caution">
    <text evidence="6">The sequence shown here is derived from an EMBL/GenBank/DDBJ whole genome shotgun (WGS) entry which is preliminary data.</text>
</comment>
<dbReference type="InterPro" id="IPR002168">
    <property type="entry name" value="Lipase_GDXG_HIS_AS"/>
</dbReference>
<dbReference type="SUPFAM" id="SSF53474">
    <property type="entry name" value="alpha/beta-Hydrolases"/>
    <property type="match status" value="1"/>
</dbReference>
<dbReference type="InterPro" id="IPR013094">
    <property type="entry name" value="AB_hydrolase_3"/>
</dbReference>
<evidence type="ECO:0000256" key="3">
    <source>
        <dbReference type="SAM" id="MobiDB-lite"/>
    </source>
</evidence>
<evidence type="ECO:0000256" key="2">
    <source>
        <dbReference type="ARBA" id="ARBA00022801"/>
    </source>
</evidence>
<name>A0A5B0N4J8_PUCGR</name>
<evidence type="ECO:0000313" key="7">
    <source>
        <dbReference type="Proteomes" id="UP000324748"/>
    </source>
</evidence>
<dbReference type="InterPro" id="IPR050300">
    <property type="entry name" value="GDXG_lipolytic_enzyme"/>
</dbReference>
<feature type="domain" description="Alpha/beta hydrolase fold-3" evidence="4">
    <location>
        <begin position="269"/>
        <end position="393"/>
    </location>
</feature>
<feature type="region of interest" description="Disordered" evidence="3">
    <location>
        <begin position="672"/>
        <end position="708"/>
    </location>
</feature>
<evidence type="ECO:0000313" key="6">
    <source>
        <dbReference type="EMBL" id="KAA1084155.1"/>
    </source>
</evidence>
<dbReference type="EMBL" id="VSWC01000118">
    <property type="protein sequence ID" value="KAA1084155.1"/>
    <property type="molecule type" value="Genomic_DNA"/>
</dbReference>
<dbReference type="PROSITE" id="PS01173">
    <property type="entry name" value="LIPASE_GDXG_HIS"/>
    <property type="match status" value="1"/>
</dbReference>
<feature type="compositionally biased region" description="Low complexity" evidence="3">
    <location>
        <begin position="142"/>
        <end position="160"/>
    </location>
</feature>
<feature type="compositionally biased region" description="Polar residues" evidence="3">
    <location>
        <begin position="608"/>
        <end position="625"/>
    </location>
</feature>
<dbReference type="InterPro" id="IPR029058">
    <property type="entry name" value="AB_hydrolase_fold"/>
</dbReference>
<reference evidence="7 8" key="1">
    <citation type="submission" date="2019-05" db="EMBL/GenBank/DDBJ databases">
        <title>Emergence of the Ug99 lineage of the wheat stem rust pathogen through somatic hybridization.</title>
        <authorList>
            <person name="Li F."/>
            <person name="Upadhyaya N.M."/>
            <person name="Sperschneider J."/>
            <person name="Matny O."/>
            <person name="Nguyen-Phuc H."/>
            <person name="Mago R."/>
            <person name="Raley C."/>
            <person name="Miller M.E."/>
            <person name="Silverstein K.A.T."/>
            <person name="Henningsen E."/>
            <person name="Hirsch C.D."/>
            <person name="Visser B."/>
            <person name="Pretorius Z.A."/>
            <person name="Steffenson B.J."/>
            <person name="Schwessinger B."/>
            <person name="Dodds P.N."/>
            <person name="Figueroa M."/>
        </authorList>
    </citation>
    <scope>NUCLEOTIDE SEQUENCE [LARGE SCALE GENOMIC DNA]</scope>
    <source>
        <strain evidence="6">21-0</strain>
        <strain evidence="5 8">Ug99</strain>
    </source>
</reference>
<dbReference type="Gene3D" id="3.40.50.1820">
    <property type="entry name" value="alpha/beta hydrolase"/>
    <property type="match status" value="2"/>
</dbReference>
<dbReference type="PANTHER" id="PTHR48081">
    <property type="entry name" value="AB HYDROLASE SUPERFAMILY PROTEIN C4A8.06C"/>
    <property type="match status" value="1"/>
</dbReference>
<feature type="region of interest" description="Disordered" evidence="3">
    <location>
        <begin position="135"/>
        <end position="258"/>
    </location>
</feature>
<feature type="domain" description="Alpha/beta hydrolase fold-3" evidence="4">
    <location>
        <begin position="485"/>
        <end position="542"/>
    </location>
</feature>
<evidence type="ECO:0000313" key="5">
    <source>
        <dbReference type="EMBL" id="KAA1077130.1"/>
    </source>
</evidence>
<evidence type="ECO:0000256" key="1">
    <source>
        <dbReference type="ARBA" id="ARBA00010515"/>
    </source>
</evidence>
<feature type="compositionally biased region" description="Pro residues" evidence="3">
    <location>
        <begin position="234"/>
        <end position="244"/>
    </location>
</feature>
<feature type="region of interest" description="Disordered" evidence="3">
    <location>
        <begin position="608"/>
        <end position="659"/>
    </location>
</feature>
<organism evidence="6 7">
    <name type="scientific">Puccinia graminis f. sp. tritici</name>
    <dbReference type="NCBI Taxonomy" id="56615"/>
    <lineage>
        <taxon>Eukaryota</taxon>
        <taxon>Fungi</taxon>
        <taxon>Dikarya</taxon>
        <taxon>Basidiomycota</taxon>
        <taxon>Pucciniomycotina</taxon>
        <taxon>Pucciniomycetes</taxon>
        <taxon>Pucciniales</taxon>
        <taxon>Pucciniaceae</taxon>
        <taxon>Puccinia</taxon>
    </lineage>
</organism>
<dbReference type="AlphaFoldDB" id="A0A5B0N4J8"/>
<keyword evidence="2" id="KW-0378">Hydrolase</keyword>
<feature type="region of interest" description="Disordered" evidence="3">
    <location>
        <begin position="416"/>
        <end position="453"/>
    </location>
</feature>
<dbReference type="OrthoDB" id="1662883at2759"/>
<dbReference type="Proteomes" id="UP000324748">
    <property type="component" value="Unassembled WGS sequence"/>
</dbReference>
<feature type="compositionally biased region" description="Basic and acidic residues" evidence="3">
    <location>
        <begin position="859"/>
        <end position="873"/>
    </location>
</feature>
<feature type="compositionally biased region" description="Low complexity" evidence="3">
    <location>
        <begin position="432"/>
        <end position="447"/>
    </location>
</feature>
<feature type="compositionally biased region" description="Basic residues" evidence="3">
    <location>
        <begin position="799"/>
        <end position="809"/>
    </location>
</feature>
<evidence type="ECO:0000259" key="4">
    <source>
        <dbReference type="Pfam" id="PF07859"/>
    </source>
</evidence>
<dbReference type="GO" id="GO:0016787">
    <property type="term" value="F:hydrolase activity"/>
    <property type="evidence" value="ECO:0007669"/>
    <property type="project" value="UniProtKB-KW"/>
</dbReference>
<dbReference type="Pfam" id="PF07859">
    <property type="entry name" value="Abhydrolase_3"/>
    <property type="match status" value="2"/>
</dbReference>
<proteinExistence type="inferred from homology"/>
<evidence type="ECO:0000313" key="8">
    <source>
        <dbReference type="Proteomes" id="UP000325313"/>
    </source>
</evidence>
<comment type="similarity">
    <text evidence="1">Belongs to the 'GDXG' lipolytic enzyme family.</text>
</comment>
<gene>
    <name evidence="6" type="ORF">PGT21_019314</name>
    <name evidence="5" type="ORF">PGTUg99_003153</name>
</gene>
<feature type="compositionally biased region" description="Pro residues" evidence="3">
    <location>
        <begin position="676"/>
        <end position="685"/>
    </location>
</feature>
<feature type="compositionally biased region" description="Basic and acidic residues" evidence="3">
    <location>
        <begin position="810"/>
        <end position="820"/>
    </location>
</feature>
<protein>
    <recommendedName>
        <fullName evidence="4">Alpha/beta hydrolase fold-3 domain-containing protein</fullName>
    </recommendedName>
</protein>